<evidence type="ECO:0000256" key="1">
    <source>
        <dbReference type="ARBA" id="ARBA00004141"/>
    </source>
</evidence>
<dbReference type="GO" id="GO:0015095">
    <property type="term" value="F:magnesium ion transmembrane transporter activity"/>
    <property type="evidence" value="ECO:0007669"/>
    <property type="project" value="InterPro"/>
</dbReference>
<feature type="transmembrane region" description="Helical" evidence="5">
    <location>
        <begin position="172"/>
        <end position="190"/>
    </location>
</feature>
<dbReference type="SUPFAM" id="SSF103481">
    <property type="entry name" value="Multidrug resistance efflux transporter EmrE"/>
    <property type="match status" value="1"/>
</dbReference>
<dbReference type="EMBL" id="KI913165">
    <property type="protein sequence ID" value="ETV70515.1"/>
    <property type="molecule type" value="Genomic_DNA"/>
</dbReference>
<dbReference type="GeneID" id="20815904"/>
<keyword evidence="4 5" id="KW-0472">Membrane</keyword>
<dbReference type="VEuPathDB" id="FungiDB:H257_13908"/>
<dbReference type="RefSeq" id="XP_009839898.1">
    <property type="nucleotide sequence ID" value="XM_009841596.1"/>
</dbReference>
<feature type="transmembrane region" description="Helical" evidence="5">
    <location>
        <begin position="135"/>
        <end position="152"/>
    </location>
</feature>
<dbReference type="InterPro" id="IPR008521">
    <property type="entry name" value="Mg_trans_NIPA"/>
</dbReference>
<feature type="transmembrane region" description="Helical" evidence="5">
    <location>
        <begin position="239"/>
        <end position="257"/>
    </location>
</feature>
<dbReference type="PANTHER" id="PTHR12570">
    <property type="match status" value="1"/>
</dbReference>
<evidence type="ECO:0000256" key="2">
    <source>
        <dbReference type="ARBA" id="ARBA00022692"/>
    </source>
</evidence>
<dbReference type="PANTHER" id="PTHR12570:SF9">
    <property type="entry name" value="MAGNESIUM TRANSPORTER NIPA8-RELATED"/>
    <property type="match status" value="1"/>
</dbReference>
<keyword evidence="2 5" id="KW-0812">Transmembrane</keyword>
<reference evidence="6" key="1">
    <citation type="submission" date="2013-12" db="EMBL/GenBank/DDBJ databases">
        <title>The Genome Sequence of Aphanomyces astaci APO3.</title>
        <authorList>
            <consortium name="The Broad Institute Genomics Platform"/>
            <person name="Russ C."/>
            <person name="Tyler B."/>
            <person name="van West P."/>
            <person name="Dieguez-Uribeondo J."/>
            <person name="Young S.K."/>
            <person name="Zeng Q."/>
            <person name="Gargeya S."/>
            <person name="Fitzgerald M."/>
            <person name="Abouelleil A."/>
            <person name="Alvarado L."/>
            <person name="Chapman S.B."/>
            <person name="Gainer-Dewar J."/>
            <person name="Goldberg J."/>
            <person name="Griggs A."/>
            <person name="Gujja S."/>
            <person name="Hansen M."/>
            <person name="Howarth C."/>
            <person name="Imamovic A."/>
            <person name="Ireland A."/>
            <person name="Larimer J."/>
            <person name="McCowan C."/>
            <person name="Murphy C."/>
            <person name="Pearson M."/>
            <person name="Poon T.W."/>
            <person name="Priest M."/>
            <person name="Roberts A."/>
            <person name="Saif S."/>
            <person name="Shea T."/>
            <person name="Sykes S."/>
            <person name="Wortman J."/>
            <person name="Nusbaum C."/>
            <person name="Birren B."/>
        </authorList>
    </citation>
    <scope>NUCLEOTIDE SEQUENCE [LARGE SCALE GENOMIC DNA]</scope>
    <source>
        <strain evidence="6">APO3</strain>
    </source>
</reference>
<feature type="transmembrane region" description="Helical" evidence="5">
    <location>
        <begin position="277"/>
        <end position="296"/>
    </location>
</feature>
<accession>W4FSM4</accession>
<dbReference type="Gene3D" id="1.10.3730.20">
    <property type="match status" value="1"/>
</dbReference>
<dbReference type="AlphaFoldDB" id="W4FSM4"/>
<sequence>MDNGPTVVGGGAATHDNNNGLVLDTTLLTGSNALGLWITISAGICSNLGVQLQKHAHQARRPRLGKENNSVGMYFAQKQWIVGMALVLVGSIGDFEALSFATQSLVATVGGGTTVVTNVLFSTIWHGEHFTIRDAYGTFCILLGVLLIALCSPQDEQYNVEQLVYKFQSPSVVAYLALVAALLYVLHAIVQGSNDSDDIHIIAFPSAINACRQTSARLRRFIPVDTGSMMMASQESIQPVVYAIMSGIMGSLSMLLGKCASEMLQTTFQGSSQFNHPVTYLFFTGMVATIGLQVHWFNQSLMRGDMAIVFPVFQVFWIGFGVVGGMVLYGDLARLEFFQGVSFVLAFWCILIGVYNLAQHESQGVDASPSPNLVRPPNLPPSIGSTAANSYLVDAYQTLLESHESQQMVDNCDELGKMEAENPNTYRPPALLRTL</sequence>
<dbReference type="GO" id="GO:0016020">
    <property type="term" value="C:membrane"/>
    <property type="evidence" value="ECO:0007669"/>
    <property type="project" value="UniProtKB-SubCell"/>
</dbReference>
<dbReference type="Pfam" id="PF05653">
    <property type="entry name" value="Mg_trans_NIPA"/>
    <property type="match status" value="2"/>
</dbReference>
<feature type="transmembrane region" description="Helical" evidence="5">
    <location>
        <begin position="33"/>
        <end position="50"/>
    </location>
</feature>
<feature type="transmembrane region" description="Helical" evidence="5">
    <location>
        <begin position="341"/>
        <end position="358"/>
    </location>
</feature>
<evidence type="ECO:0000313" key="6">
    <source>
        <dbReference type="EMBL" id="ETV70515.1"/>
    </source>
</evidence>
<evidence type="ECO:0000256" key="5">
    <source>
        <dbReference type="SAM" id="Phobius"/>
    </source>
</evidence>
<evidence type="ECO:0000256" key="4">
    <source>
        <dbReference type="ARBA" id="ARBA00023136"/>
    </source>
</evidence>
<feature type="transmembrane region" description="Helical" evidence="5">
    <location>
        <begin position="104"/>
        <end position="123"/>
    </location>
</feature>
<name>W4FSM4_APHAT</name>
<organism evidence="6">
    <name type="scientific">Aphanomyces astaci</name>
    <name type="common">Crayfish plague agent</name>
    <dbReference type="NCBI Taxonomy" id="112090"/>
    <lineage>
        <taxon>Eukaryota</taxon>
        <taxon>Sar</taxon>
        <taxon>Stramenopiles</taxon>
        <taxon>Oomycota</taxon>
        <taxon>Saprolegniomycetes</taxon>
        <taxon>Saprolegniales</taxon>
        <taxon>Verrucalvaceae</taxon>
        <taxon>Aphanomyces</taxon>
    </lineage>
</organism>
<proteinExistence type="predicted"/>
<feature type="transmembrane region" description="Helical" evidence="5">
    <location>
        <begin position="308"/>
        <end position="329"/>
    </location>
</feature>
<gene>
    <name evidence="6" type="ORF">H257_13908</name>
</gene>
<dbReference type="InterPro" id="IPR037185">
    <property type="entry name" value="EmrE-like"/>
</dbReference>
<feature type="transmembrane region" description="Helical" evidence="5">
    <location>
        <begin position="71"/>
        <end position="92"/>
    </location>
</feature>
<comment type="subcellular location">
    <subcellularLocation>
        <location evidence="1">Membrane</location>
        <topology evidence="1">Multi-pass membrane protein</topology>
    </subcellularLocation>
</comment>
<keyword evidence="3 5" id="KW-1133">Transmembrane helix</keyword>
<dbReference type="OrthoDB" id="165382at2759"/>
<protein>
    <submittedName>
        <fullName evidence="6">Uncharacterized protein</fullName>
    </submittedName>
</protein>
<evidence type="ECO:0000256" key="3">
    <source>
        <dbReference type="ARBA" id="ARBA00022989"/>
    </source>
</evidence>